<evidence type="ECO:0000313" key="3">
    <source>
        <dbReference type="Proteomes" id="UP001154078"/>
    </source>
</evidence>
<reference evidence="2" key="1">
    <citation type="submission" date="2021-12" db="EMBL/GenBank/DDBJ databases">
        <authorList>
            <person name="King R."/>
        </authorList>
    </citation>
    <scope>NUCLEOTIDE SEQUENCE</scope>
</reference>
<feature type="region of interest" description="Disordered" evidence="1">
    <location>
        <begin position="258"/>
        <end position="283"/>
    </location>
</feature>
<name>A0A9P0FMG6_BRAAE</name>
<feature type="compositionally biased region" description="Polar residues" evidence="1">
    <location>
        <begin position="258"/>
        <end position="267"/>
    </location>
</feature>
<feature type="region of interest" description="Disordered" evidence="1">
    <location>
        <begin position="21"/>
        <end position="64"/>
    </location>
</feature>
<dbReference type="EMBL" id="OV121139">
    <property type="protein sequence ID" value="CAH0562989.1"/>
    <property type="molecule type" value="Genomic_DNA"/>
</dbReference>
<dbReference type="Proteomes" id="UP001154078">
    <property type="component" value="Chromosome 8"/>
</dbReference>
<sequence length="377" mass="42746">MKPKLEYLYVLTIMAPAYSQQKFRSSNSSENEEKEKKENEKKEDSDKSYALGPSCDSHDFDSQPSCSSVSYEYLKDQMRHKLFTFARKCDRRRISDSSCIPFFHSPAGPLPYQRTNTNKLIDRNKVHRERERHRQNLQQSNYTGSQLSQLPYTRSTGTKQVQAPLLSTPKDDKVLGVIFENFLHIPNEFDSKVEYIDTVEDVINNFEYAETEEALSLNQPILKVDPTRNSTSYNVSDHRNTQQLRNLRTPNKIALNIQSKGKSLTDNSRQEEKNRRDKKTLDMSAATGLTVDQVNHKRRRPDYVNSAAAASKQSNLQSPTLCLPGVSPPTAQSIAPAANETTPLELPSTTEVGSCRKRRRIVSPAASTKRPCAPLTT</sequence>
<keyword evidence="3" id="KW-1185">Reference proteome</keyword>
<evidence type="ECO:0000256" key="1">
    <source>
        <dbReference type="SAM" id="MobiDB-lite"/>
    </source>
</evidence>
<gene>
    <name evidence="2" type="ORF">MELIAE_LOCUS11996</name>
</gene>
<evidence type="ECO:0000313" key="2">
    <source>
        <dbReference type="EMBL" id="CAH0562989.1"/>
    </source>
</evidence>
<feature type="compositionally biased region" description="Basic and acidic residues" evidence="1">
    <location>
        <begin position="31"/>
        <end position="47"/>
    </location>
</feature>
<dbReference type="AlphaFoldDB" id="A0A9P0FMG6"/>
<protein>
    <submittedName>
        <fullName evidence="2">Uncharacterized protein</fullName>
    </submittedName>
</protein>
<feature type="compositionally biased region" description="Basic and acidic residues" evidence="1">
    <location>
        <begin position="268"/>
        <end position="281"/>
    </location>
</feature>
<organism evidence="2 3">
    <name type="scientific">Brassicogethes aeneus</name>
    <name type="common">Rape pollen beetle</name>
    <name type="synonym">Meligethes aeneus</name>
    <dbReference type="NCBI Taxonomy" id="1431903"/>
    <lineage>
        <taxon>Eukaryota</taxon>
        <taxon>Metazoa</taxon>
        <taxon>Ecdysozoa</taxon>
        <taxon>Arthropoda</taxon>
        <taxon>Hexapoda</taxon>
        <taxon>Insecta</taxon>
        <taxon>Pterygota</taxon>
        <taxon>Neoptera</taxon>
        <taxon>Endopterygota</taxon>
        <taxon>Coleoptera</taxon>
        <taxon>Polyphaga</taxon>
        <taxon>Cucujiformia</taxon>
        <taxon>Nitidulidae</taxon>
        <taxon>Meligethinae</taxon>
        <taxon>Brassicogethes</taxon>
    </lineage>
</organism>
<proteinExistence type="predicted"/>
<accession>A0A9P0FMG6</accession>